<feature type="domain" description="Caspase family p20" evidence="3">
    <location>
        <begin position="84"/>
        <end position="215"/>
    </location>
</feature>
<evidence type="ECO:0000256" key="2">
    <source>
        <dbReference type="SAM" id="MobiDB-lite"/>
    </source>
</evidence>
<evidence type="ECO:0000259" key="3">
    <source>
        <dbReference type="PROSITE" id="PS50208"/>
    </source>
</evidence>
<evidence type="ECO:0000313" key="4">
    <source>
        <dbReference type="EMBL" id="GAA4340200.1"/>
    </source>
</evidence>
<dbReference type="Proteomes" id="UP001500975">
    <property type="component" value="Unassembled WGS sequence"/>
</dbReference>
<dbReference type="InterPro" id="IPR038706">
    <property type="entry name" value="Type_VI_SciN-like_sf"/>
</dbReference>
<dbReference type="Gene3D" id="2.60.40.4150">
    <property type="entry name" value="Type VI secretion system, lipoprotein SciN"/>
    <property type="match status" value="1"/>
</dbReference>
<evidence type="ECO:0000256" key="1">
    <source>
        <dbReference type="ARBA" id="ARBA00010134"/>
    </source>
</evidence>
<sequence>MPKLATPELLPLPSGEGRGEGTGRLLLHGLAPGQRAAALTPTFSKRQREQDTRRRLVASLGLLPLLASAPLLAQPQPRIEASRQRRIALVIGNGRYPDQPLNNPEHDARLIAQTLRSLDFEVGEHLNLKARDFKRVLREFARRMDDDQVASVFYYAGHGVQIGGRNYLLPVDIALRDEAEVRDEAIDLQEALLAHVDRVRPRARIFIIDACRNDPFAARRASRSANGLAEMAAPGALIGFSAAPGGVAEDGPIGGNSVYTKHLATELRAVGVEVEEMMKAVRVKVLRETGQRQIPWVNTSMVVNFMFNPGAAPALAGPKRSLQLLVQAQRSLNTDARNTSASLALRVYVLRDAGGFEKASFDSLYDDDEATLGANVLVRESLHLRPGEARELALELAGDARAVAVFGAFREIDHAQWRAILPLPAGAVVPRARIDAQARQILLGWAR</sequence>
<comment type="caution">
    <text evidence="4">The sequence shown here is derived from an EMBL/GenBank/DDBJ whole genome shotgun (WGS) entry which is preliminary data.</text>
</comment>
<evidence type="ECO:0000313" key="5">
    <source>
        <dbReference type="Proteomes" id="UP001500975"/>
    </source>
</evidence>
<dbReference type="NCBIfam" id="TIGR03352">
    <property type="entry name" value="VI_chp_3"/>
    <property type="match status" value="1"/>
</dbReference>
<comment type="similarity">
    <text evidence="1">Belongs to the peptidase C14A family.</text>
</comment>
<gene>
    <name evidence="4" type="ORF">GCM10023165_20010</name>
</gene>
<reference evidence="5" key="1">
    <citation type="journal article" date="2019" name="Int. J. Syst. Evol. Microbiol.">
        <title>The Global Catalogue of Microorganisms (GCM) 10K type strain sequencing project: providing services to taxonomists for standard genome sequencing and annotation.</title>
        <authorList>
            <consortium name="The Broad Institute Genomics Platform"/>
            <consortium name="The Broad Institute Genome Sequencing Center for Infectious Disease"/>
            <person name="Wu L."/>
            <person name="Ma J."/>
        </authorList>
    </citation>
    <scope>NUCLEOTIDE SEQUENCE [LARGE SCALE GENOMIC DNA]</scope>
    <source>
        <strain evidence="5">JCM 17804</strain>
    </source>
</reference>
<dbReference type="RefSeq" id="WP_345537593.1">
    <property type="nucleotide sequence ID" value="NZ_BAABGJ010000016.1"/>
</dbReference>
<dbReference type="Pfam" id="PF00656">
    <property type="entry name" value="Peptidase_C14"/>
    <property type="match status" value="1"/>
</dbReference>
<dbReference type="Pfam" id="PF12790">
    <property type="entry name" value="T6SS-SciN"/>
    <property type="match status" value="1"/>
</dbReference>
<dbReference type="InterPro" id="IPR017734">
    <property type="entry name" value="T6SS_SciN"/>
</dbReference>
<name>A0ABP8HJR4_9BURK</name>
<dbReference type="InterPro" id="IPR052039">
    <property type="entry name" value="Caspase-related_regulators"/>
</dbReference>
<keyword evidence="5" id="KW-1185">Reference proteome</keyword>
<organism evidence="4 5">
    <name type="scientific">Variovorax defluvii</name>
    <dbReference type="NCBI Taxonomy" id="913761"/>
    <lineage>
        <taxon>Bacteria</taxon>
        <taxon>Pseudomonadati</taxon>
        <taxon>Pseudomonadota</taxon>
        <taxon>Betaproteobacteria</taxon>
        <taxon>Burkholderiales</taxon>
        <taxon>Comamonadaceae</taxon>
        <taxon>Variovorax</taxon>
    </lineage>
</organism>
<dbReference type="SMART" id="SM00115">
    <property type="entry name" value="CASc"/>
    <property type="match status" value="1"/>
</dbReference>
<proteinExistence type="inferred from homology"/>
<dbReference type="PROSITE" id="PS50208">
    <property type="entry name" value="CASPASE_P20"/>
    <property type="match status" value="1"/>
</dbReference>
<dbReference type="InterPro" id="IPR011600">
    <property type="entry name" value="Pept_C14_caspase"/>
</dbReference>
<dbReference type="InterPro" id="IPR029030">
    <property type="entry name" value="Caspase-like_dom_sf"/>
</dbReference>
<dbReference type="EMBL" id="BAABGJ010000016">
    <property type="protein sequence ID" value="GAA4340200.1"/>
    <property type="molecule type" value="Genomic_DNA"/>
</dbReference>
<feature type="region of interest" description="Disordered" evidence="2">
    <location>
        <begin position="1"/>
        <end position="23"/>
    </location>
</feature>
<dbReference type="InterPro" id="IPR015917">
    <property type="entry name" value="Pept_C14A"/>
</dbReference>
<dbReference type="PANTHER" id="PTHR22576">
    <property type="entry name" value="MUCOSA ASSOCIATED LYMPHOID TISSUE LYMPHOMA TRANSLOCATION PROTEIN 1/PARACASPASE"/>
    <property type="match status" value="1"/>
</dbReference>
<protein>
    <recommendedName>
        <fullName evidence="3">Caspase family p20 domain-containing protein</fullName>
    </recommendedName>
</protein>
<accession>A0ABP8HJR4</accession>
<dbReference type="Gene3D" id="3.40.50.1460">
    <property type="match status" value="1"/>
</dbReference>
<dbReference type="SUPFAM" id="SSF52129">
    <property type="entry name" value="Caspase-like"/>
    <property type="match status" value="1"/>
</dbReference>
<dbReference type="PANTHER" id="PTHR22576:SF37">
    <property type="entry name" value="MUCOSA-ASSOCIATED LYMPHOID TISSUE LYMPHOMA TRANSLOCATION PROTEIN 1"/>
    <property type="match status" value="1"/>
</dbReference>
<dbReference type="InterPro" id="IPR001309">
    <property type="entry name" value="Pept_C14_p20"/>
</dbReference>